<evidence type="ECO:0000256" key="1">
    <source>
        <dbReference type="SAM" id="MobiDB-lite"/>
    </source>
</evidence>
<feature type="compositionally biased region" description="Low complexity" evidence="1">
    <location>
        <begin position="1136"/>
        <end position="1167"/>
    </location>
</feature>
<feature type="compositionally biased region" description="Low complexity" evidence="1">
    <location>
        <begin position="507"/>
        <end position="523"/>
    </location>
</feature>
<proteinExistence type="predicted"/>
<dbReference type="EMBL" id="JANBUW010000196">
    <property type="protein sequence ID" value="KAJ2848224.1"/>
    <property type="molecule type" value="Genomic_DNA"/>
</dbReference>
<feature type="compositionally biased region" description="Pro residues" evidence="1">
    <location>
        <begin position="71"/>
        <end position="80"/>
    </location>
</feature>
<feature type="compositionally biased region" description="Low complexity" evidence="1">
    <location>
        <begin position="36"/>
        <end position="45"/>
    </location>
</feature>
<feature type="region of interest" description="Disordered" evidence="1">
    <location>
        <begin position="1361"/>
        <end position="1388"/>
    </location>
</feature>
<evidence type="ECO:0000313" key="3">
    <source>
        <dbReference type="Proteomes" id="UP001139887"/>
    </source>
</evidence>
<dbReference type="OrthoDB" id="533331at2759"/>
<organism evidence="2 3">
    <name type="scientific">Coemansia brasiliensis</name>
    <dbReference type="NCBI Taxonomy" id="2650707"/>
    <lineage>
        <taxon>Eukaryota</taxon>
        <taxon>Fungi</taxon>
        <taxon>Fungi incertae sedis</taxon>
        <taxon>Zoopagomycota</taxon>
        <taxon>Kickxellomycotina</taxon>
        <taxon>Kickxellomycetes</taxon>
        <taxon>Kickxellales</taxon>
        <taxon>Kickxellaceae</taxon>
        <taxon>Coemansia</taxon>
    </lineage>
</organism>
<feature type="compositionally biased region" description="Polar residues" evidence="1">
    <location>
        <begin position="883"/>
        <end position="897"/>
    </location>
</feature>
<feature type="region of interest" description="Disordered" evidence="1">
    <location>
        <begin position="592"/>
        <end position="621"/>
    </location>
</feature>
<feature type="compositionally biased region" description="Pro residues" evidence="1">
    <location>
        <begin position="604"/>
        <end position="615"/>
    </location>
</feature>
<feature type="region of interest" description="Disordered" evidence="1">
    <location>
        <begin position="1545"/>
        <end position="1566"/>
    </location>
</feature>
<feature type="compositionally biased region" description="Polar residues" evidence="1">
    <location>
        <begin position="994"/>
        <end position="1007"/>
    </location>
</feature>
<feature type="compositionally biased region" description="Polar residues" evidence="1">
    <location>
        <begin position="389"/>
        <end position="408"/>
    </location>
</feature>
<keyword evidence="3" id="KW-1185">Reference proteome</keyword>
<feature type="region of interest" description="Disordered" evidence="1">
    <location>
        <begin position="1105"/>
        <end position="1167"/>
    </location>
</feature>
<protein>
    <submittedName>
        <fullName evidence="2">Uncharacterized protein</fullName>
    </submittedName>
</protein>
<feature type="region of interest" description="Disordered" evidence="1">
    <location>
        <begin position="841"/>
        <end position="869"/>
    </location>
</feature>
<feature type="compositionally biased region" description="Polar residues" evidence="1">
    <location>
        <begin position="1116"/>
        <end position="1135"/>
    </location>
</feature>
<feature type="region of interest" description="Disordered" evidence="1">
    <location>
        <begin position="883"/>
        <end position="926"/>
    </location>
</feature>
<feature type="region of interest" description="Disordered" evidence="1">
    <location>
        <begin position="1"/>
        <end position="179"/>
    </location>
</feature>
<name>A0A9W8LYZ8_9FUNG</name>
<feature type="compositionally biased region" description="Basic and acidic residues" evidence="1">
    <location>
        <begin position="797"/>
        <end position="806"/>
    </location>
</feature>
<dbReference type="Proteomes" id="UP001139887">
    <property type="component" value="Unassembled WGS sequence"/>
</dbReference>
<feature type="region of interest" description="Disordered" evidence="1">
    <location>
        <begin position="1182"/>
        <end position="1202"/>
    </location>
</feature>
<accession>A0A9W8LYZ8</accession>
<evidence type="ECO:0000313" key="2">
    <source>
        <dbReference type="EMBL" id="KAJ2848224.1"/>
    </source>
</evidence>
<reference evidence="2" key="1">
    <citation type="submission" date="2022-07" db="EMBL/GenBank/DDBJ databases">
        <title>Phylogenomic reconstructions and comparative analyses of Kickxellomycotina fungi.</title>
        <authorList>
            <person name="Reynolds N.K."/>
            <person name="Stajich J.E."/>
            <person name="Barry K."/>
            <person name="Grigoriev I.V."/>
            <person name="Crous P."/>
            <person name="Smith M.E."/>
        </authorList>
    </citation>
    <scope>NUCLEOTIDE SEQUENCE</scope>
    <source>
        <strain evidence="2">NRRL 1566</strain>
    </source>
</reference>
<feature type="region of interest" description="Disordered" evidence="1">
    <location>
        <begin position="499"/>
        <end position="523"/>
    </location>
</feature>
<feature type="region of interest" description="Disordered" evidence="1">
    <location>
        <begin position="555"/>
        <end position="580"/>
    </location>
</feature>
<feature type="region of interest" description="Disordered" evidence="1">
    <location>
        <begin position="984"/>
        <end position="1020"/>
    </location>
</feature>
<gene>
    <name evidence="2" type="ORF">IWW36_003428</name>
</gene>
<feature type="region of interest" description="Disordered" evidence="1">
    <location>
        <begin position="786"/>
        <end position="820"/>
    </location>
</feature>
<feature type="region of interest" description="Disordered" evidence="1">
    <location>
        <begin position="389"/>
        <end position="425"/>
    </location>
</feature>
<sequence>MTGEQYAYNGSPHTAAEQYPGQRQAHPGISAPPQTAGASASASAARNYNTLLNTHRHPHSTTHGHYIPSSGPVPPPPPLPQHYVAGSAPRRLSNAPSDPSDKVHAGPIRAGPANNSNSSDDTSEDEIESLRRAMGSDSRTVQRQLLRKEQQRQPQQASSEVPSSPATQDTAPSAAGMMSVAPGPAAVPAQAGYSADISSVQQLQHIYTSSGTTSAGMYGYPAKSLAQQPPPKPAYTQAHYSHYPARPYPQQQQHPPMASAYSATATNPFVHTTIAGTSAAHPVPTLAYATAVSREYVASGSATEGVPHATMHWPSSGYPAVSGVAAEGSTRQESASVRSNDQMSGTVTDASGYSQAHWPHATAHYTATSAAVIAPTMAPSEGYLRTTQHQSPTLVQAQSPLRTSTHSPTEPKKGSIDYSNASPAERERMQRITGAFSTTAANAAAPHSTVHVTEAGSTGAYQGGDMVWYNADAAAAAGPQAYAARVSYGYSAAAMAPMQEMQEHHPSSSMPPMAASEPASTAPMHTGALQAETSMAASQIAIQSLLNSPEDQIEKHRFPGSEQNSQAGPGSDGGGSGSSAIRQHIAKENARFRRQSGASGHAPLQPPAPQQPPLPMEEQKLQRAWMPPASMVNNDSSPNSVSSYHSAGYSMWHGRADTIMDYATAKQSFSSTDETPGTAQHRNSSYFTDAPVPGIPATFSVASPRPNTVEATEAMRAFEATMSSSPEDAVHLASSSDIPANSLGFGYFKQPIPKPASVLVQVGDNSLSSIDDNSESQMANIPLVSHAPKASSAIEASSDRPSEHVPENPFASDKPSRKATNESLDNVLEYYRTNSDMPAEVVESKPDDQLSPFDLPSHPNHRKAHGSSLVSLQRLQTSPLYQRTSLSSPVNKPQSGQRAADVAQWSKRQDDSDADVESSSDDSFLPNHSPIAFDFARRVQPADSSVLGTQLRSQMKQTQAMQQKSRLAAPLRDVYSMLDDLSEPEDLELPPASTAISPQNPPSNGQDQRMYPEIPTSEDGSMLQMESIDGFEGLSDIIDMDTVQDSEYGYSNSNDSTDSFGEPIEHEAGLLSKDLLNSMPPMRKDELRNSRIDGSMTQLADEFSRAGISPMDIHQTDSTSQQRDYTRSSALMSGRTNTSTLTTSSTGNNDPFAASANGGPSASAAGTDNAGAAWVKHASTAGGTSTTLPATSGAIHPAAGKNTINDLPLDIMEYAGELELALAREQEDYYTDNDPTLPTLDPNILQNLGRAVHQQCLLQRQQLQRRKSNMQLGLGTTAGSSQAHEDASSANLEATLVEPIYADHEEALRAMLTEVSQYFTQSGLSLVFPFSAKWVGWLTRHPDRPFPWRKDPDEELVRNGLRDDEDGEFSEAQSEVSSFGGEPPVLSRPVPPEDVLSVAMIPMSKRRPARVTDFVTQEKRKGINAHWQYYSVINQITTVASTIHRRLMLPREEADHTPVAHELAALYQFLGGDFKKYKERIEKVFDTIKQSLGVHTPPSSAHAQTPALPSDAFRQLLSVEHVDMLRDMMASIIIDALYSMNRVAASKEHPPPNTPTGAARPRQQDHAVREPFSYAISTLKGLPTQPIIRYLTKEMRVVNGERRRRGLAHNLSRNNSMGHLRHPQYMYQVAPPVPPLPHQQQSTAVVAEPENIRNHSDGKQQEPLVDSAVAAMLRPTAATSAGPTSQDQ</sequence>
<comment type="caution">
    <text evidence="2">The sequence shown here is derived from an EMBL/GenBank/DDBJ whole genome shotgun (WGS) entry which is preliminary data.</text>
</comment>
<feature type="compositionally biased region" description="Polar residues" evidence="1">
    <location>
        <begin position="157"/>
        <end position="171"/>
    </location>
</feature>